<feature type="transmembrane region" description="Helical" evidence="6">
    <location>
        <begin position="6"/>
        <end position="26"/>
    </location>
</feature>
<dbReference type="RefSeq" id="WP_174558847.1">
    <property type="nucleotide sequence ID" value="NZ_CADDTS010000015.1"/>
</dbReference>
<dbReference type="Proteomes" id="UP000489961">
    <property type="component" value="Unassembled WGS sequence"/>
</dbReference>
<proteinExistence type="predicted"/>
<comment type="caution">
    <text evidence="7">The sequence shown here is derived from an EMBL/GenBank/DDBJ whole genome shotgun (WGS) entry which is preliminary data.</text>
</comment>
<feature type="transmembrane region" description="Helical" evidence="6">
    <location>
        <begin position="178"/>
        <end position="199"/>
    </location>
</feature>
<dbReference type="PANTHER" id="PTHR30086">
    <property type="entry name" value="ARGININE EXPORTER PROTEIN ARGO"/>
    <property type="match status" value="1"/>
</dbReference>
<feature type="transmembrane region" description="Helical" evidence="6">
    <location>
        <begin position="35"/>
        <end position="59"/>
    </location>
</feature>
<keyword evidence="3 6" id="KW-0812">Transmembrane</keyword>
<feature type="transmembrane region" description="Helical" evidence="6">
    <location>
        <begin position="65"/>
        <end position="86"/>
    </location>
</feature>
<keyword evidence="4 6" id="KW-1133">Transmembrane helix</keyword>
<dbReference type="AlphaFoldDB" id="A0A811G7S5"/>
<dbReference type="EMBL" id="CADDTS010000015">
    <property type="protein sequence ID" value="CAB1211100.1"/>
    <property type="molecule type" value="Genomic_DNA"/>
</dbReference>
<evidence type="ECO:0000256" key="2">
    <source>
        <dbReference type="ARBA" id="ARBA00022475"/>
    </source>
</evidence>
<evidence type="ECO:0000313" key="8">
    <source>
        <dbReference type="Proteomes" id="UP000489961"/>
    </source>
</evidence>
<evidence type="ECO:0000256" key="5">
    <source>
        <dbReference type="ARBA" id="ARBA00023136"/>
    </source>
</evidence>
<evidence type="ECO:0000313" key="7">
    <source>
        <dbReference type="EMBL" id="CAB1211100.1"/>
    </source>
</evidence>
<evidence type="ECO:0000256" key="4">
    <source>
        <dbReference type="ARBA" id="ARBA00022989"/>
    </source>
</evidence>
<dbReference type="Pfam" id="PF01810">
    <property type="entry name" value="LysE"/>
    <property type="match status" value="1"/>
</dbReference>
<reference evidence="7 8" key="1">
    <citation type="submission" date="2020-02" db="EMBL/GenBank/DDBJ databases">
        <authorList>
            <person name="Chaudhuri R."/>
        </authorList>
    </citation>
    <scope>NUCLEOTIDE SEQUENCE [LARGE SCALE GENOMIC DNA]</scope>
    <source>
        <strain evidence="7">SFB21</strain>
    </source>
</reference>
<evidence type="ECO:0000256" key="3">
    <source>
        <dbReference type="ARBA" id="ARBA00022692"/>
    </source>
</evidence>
<dbReference type="InterPro" id="IPR001123">
    <property type="entry name" value="LeuE-type"/>
</dbReference>
<evidence type="ECO:0000256" key="1">
    <source>
        <dbReference type="ARBA" id="ARBA00004651"/>
    </source>
</evidence>
<comment type="subcellular location">
    <subcellularLocation>
        <location evidence="1">Cell membrane</location>
        <topology evidence="1">Multi-pass membrane protein</topology>
    </subcellularLocation>
</comment>
<protein>
    <submittedName>
        <fullName evidence="7">Arginine exporter protein ArgO</fullName>
    </submittedName>
</protein>
<organism evidence="7 8">
    <name type="scientific">Acinetobacter bouvetii</name>
    <dbReference type="NCBI Taxonomy" id="202951"/>
    <lineage>
        <taxon>Bacteria</taxon>
        <taxon>Pseudomonadati</taxon>
        <taxon>Pseudomonadota</taxon>
        <taxon>Gammaproteobacteria</taxon>
        <taxon>Moraxellales</taxon>
        <taxon>Moraxellaceae</taxon>
        <taxon>Acinetobacter</taxon>
    </lineage>
</organism>
<gene>
    <name evidence="7" type="primary">argO</name>
    <name evidence="7" type="ORF">SFB21_0897</name>
</gene>
<accession>A0A811G7S5</accession>
<keyword evidence="5 6" id="KW-0472">Membrane</keyword>
<dbReference type="GO" id="GO:0015171">
    <property type="term" value="F:amino acid transmembrane transporter activity"/>
    <property type="evidence" value="ECO:0007669"/>
    <property type="project" value="TreeGrafter"/>
</dbReference>
<name>A0A811G7S5_9GAMM</name>
<sequence>MFNVYLQGFAIGLSLIVAIGAQNAFVLKQGLKRQYVFWICVLCAGSDAILIALGVMGFGNTIQQFPLIVQIAKYAGALFLLIYGAMHFKQAWQAGQSLLVDDQDGPSLEKTLMICLALTWLNPHVYLDTVILLGSISVHFSEFKIYFALGAMLASVVFFFSLGYAARYLLPVFKSSRAWQILDAIIGLIMWGIALALLLT</sequence>
<dbReference type="PANTHER" id="PTHR30086:SF20">
    <property type="entry name" value="ARGININE EXPORTER PROTEIN ARGO-RELATED"/>
    <property type="match status" value="1"/>
</dbReference>
<feature type="transmembrane region" description="Helical" evidence="6">
    <location>
        <begin position="145"/>
        <end position="166"/>
    </location>
</feature>
<keyword evidence="2" id="KW-1003">Cell membrane</keyword>
<dbReference type="GO" id="GO:0005886">
    <property type="term" value="C:plasma membrane"/>
    <property type="evidence" value="ECO:0007669"/>
    <property type="project" value="UniProtKB-SubCell"/>
</dbReference>
<evidence type="ECO:0000256" key="6">
    <source>
        <dbReference type="SAM" id="Phobius"/>
    </source>
</evidence>